<accession>A0A918ANF9</accession>
<dbReference type="EMBL" id="BMRG01000008">
    <property type="protein sequence ID" value="GGP64843.1"/>
    <property type="molecule type" value="Genomic_DNA"/>
</dbReference>
<dbReference type="Gene3D" id="3.40.50.1820">
    <property type="entry name" value="alpha/beta hydrolase"/>
    <property type="match status" value="1"/>
</dbReference>
<evidence type="ECO:0000313" key="4">
    <source>
        <dbReference type="Proteomes" id="UP000639606"/>
    </source>
</evidence>
<keyword evidence="4" id="KW-1185">Reference proteome</keyword>
<dbReference type="Pfam" id="PF00561">
    <property type="entry name" value="Abhydrolase_1"/>
    <property type="match status" value="1"/>
</dbReference>
<dbReference type="InterPro" id="IPR000073">
    <property type="entry name" value="AB_hydrolase_1"/>
</dbReference>
<dbReference type="InterPro" id="IPR029058">
    <property type="entry name" value="AB_hydrolase_fold"/>
</dbReference>
<dbReference type="AlphaFoldDB" id="A0A918ANF9"/>
<feature type="domain" description="AB hydrolase-1" evidence="2">
    <location>
        <begin position="30"/>
        <end position="283"/>
    </location>
</feature>
<proteinExistence type="predicted"/>
<dbReference type="GO" id="GO:0016787">
    <property type="term" value="F:hydrolase activity"/>
    <property type="evidence" value="ECO:0007669"/>
    <property type="project" value="UniProtKB-KW"/>
</dbReference>
<dbReference type="Proteomes" id="UP000639606">
    <property type="component" value="Unassembled WGS sequence"/>
</dbReference>
<dbReference type="SUPFAM" id="SSF53474">
    <property type="entry name" value="alpha/beta-Hydrolases"/>
    <property type="match status" value="1"/>
</dbReference>
<evidence type="ECO:0000256" key="1">
    <source>
        <dbReference type="ARBA" id="ARBA00022801"/>
    </source>
</evidence>
<reference evidence="3" key="2">
    <citation type="submission" date="2020-09" db="EMBL/GenBank/DDBJ databases">
        <authorList>
            <person name="Sun Q."/>
            <person name="Ohkuma M."/>
        </authorList>
    </citation>
    <scope>NUCLEOTIDE SEQUENCE</scope>
    <source>
        <strain evidence="3">JCM 3313</strain>
    </source>
</reference>
<dbReference type="PANTHER" id="PTHR43329">
    <property type="entry name" value="EPOXIDE HYDROLASE"/>
    <property type="match status" value="1"/>
</dbReference>
<keyword evidence="1 3" id="KW-0378">Hydrolase</keyword>
<dbReference type="InterPro" id="IPR000639">
    <property type="entry name" value="Epox_hydrolase-like"/>
</dbReference>
<dbReference type="PRINTS" id="PR00412">
    <property type="entry name" value="EPOXHYDRLASE"/>
</dbReference>
<comment type="caution">
    <text evidence="3">The sequence shown here is derived from an EMBL/GenBank/DDBJ whole genome shotgun (WGS) entry which is preliminary data.</text>
</comment>
<sequence>MGYLAGVDFEEIVISTERLDFPALVAGDGPPVVCWHGFPDHPATFGPLAERLVAAGRRVVAPFLRGHHPATADRMPHGDGLTLAADAAAVAEALSPDQGVDMVGHDIGAGMVARLAALWPHRLRRGVTMAVPPPGALPALLTDPEQQQRFFYLWLFQVPEVAEALLAVNRRLVDHLWATWSPGLSLDERHRARVHELYGDPQVLRNTLRVYRANFDTSLRDPELAPLAARSELPATVPLLVLAGADDGCLPPATFADARAALAPGSSVRVVADAGHFMHLDRPDEVAELVLDWIG</sequence>
<name>A0A918ANF9_9PSEU</name>
<evidence type="ECO:0000259" key="2">
    <source>
        <dbReference type="Pfam" id="PF00561"/>
    </source>
</evidence>
<evidence type="ECO:0000313" key="3">
    <source>
        <dbReference type="EMBL" id="GGP64843.1"/>
    </source>
</evidence>
<gene>
    <name evidence="3" type="primary">ephC</name>
    <name evidence="3" type="ORF">GCM10010185_41850</name>
</gene>
<reference evidence="3" key="1">
    <citation type="journal article" date="2014" name="Int. J. Syst. Evol. Microbiol.">
        <title>Complete genome sequence of Corynebacterium casei LMG S-19264T (=DSM 44701T), isolated from a smear-ripened cheese.</title>
        <authorList>
            <consortium name="US DOE Joint Genome Institute (JGI-PGF)"/>
            <person name="Walter F."/>
            <person name="Albersmeier A."/>
            <person name="Kalinowski J."/>
            <person name="Ruckert C."/>
        </authorList>
    </citation>
    <scope>NUCLEOTIDE SEQUENCE</scope>
    <source>
        <strain evidence="3">JCM 3313</strain>
    </source>
</reference>
<protein>
    <submittedName>
        <fullName evidence="3">Epoxide hydrolase</fullName>
    </submittedName>
</protein>
<organism evidence="3 4">
    <name type="scientific">Saccharothrix coeruleofusca</name>
    <dbReference type="NCBI Taxonomy" id="33919"/>
    <lineage>
        <taxon>Bacteria</taxon>
        <taxon>Bacillati</taxon>
        <taxon>Actinomycetota</taxon>
        <taxon>Actinomycetes</taxon>
        <taxon>Pseudonocardiales</taxon>
        <taxon>Pseudonocardiaceae</taxon>
        <taxon>Saccharothrix</taxon>
    </lineage>
</organism>